<dbReference type="OrthoDB" id="5413269at2759"/>
<reference evidence="1 2" key="1">
    <citation type="submission" date="2018-06" db="EMBL/GenBank/DDBJ databases">
        <title>Fusarium incarnatum-equiseti species complex species 28.</title>
        <authorList>
            <person name="Gardiner D.M."/>
        </authorList>
    </citation>
    <scope>NUCLEOTIDE SEQUENCE [LARGE SCALE GENOMIC DNA]</scope>
    <source>
        <strain evidence="1 2">FIESC_28</strain>
    </source>
</reference>
<dbReference type="EMBL" id="QKXC01000020">
    <property type="protein sequence ID" value="RBR26458.1"/>
    <property type="molecule type" value="Genomic_DNA"/>
</dbReference>
<dbReference type="Proteomes" id="UP000253153">
    <property type="component" value="Unassembled WGS sequence"/>
</dbReference>
<comment type="caution">
    <text evidence="1">The sequence shown here is derived from an EMBL/GenBank/DDBJ whole genome shotgun (WGS) entry which is preliminary data.</text>
</comment>
<organism evidence="1 2">
    <name type="scientific">Fusarium coffeatum</name>
    <dbReference type="NCBI Taxonomy" id="231269"/>
    <lineage>
        <taxon>Eukaryota</taxon>
        <taxon>Fungi</taxon>
        <taxon>Dikarya</taxon>
        <taxon>Ascomycota</taxon>
        <taxon>Pezizomycotina</taxon>
        <taxon>Sordariomycetes</taxon>
        <taxon>Hypocreomycetidae</taxon>
        <taxon>Hypocreales</taxon>
        <taxon>Nectriaceae</taxon>
        <taxon>Fusarium</taxon>
        <taxon>Fusarium incarnatum-equiseti species complex</taxon>
    </lineage>
</organism>
<keyword evidence="2" id="KW-1185">Reference proteome</keyword>
<dbReference type="AlphaFoldDB" id="A0A366SC18"/>
<accession>A0A366SC18</accession>
<name>A0A366SC18_9HYPO</name>
<dbReference type="GeneID" id="41990199"/>
<evidence type="ECO:0000313" key="1">
    <source>
        <dbReference type="EMBL" id="RBR26458.1"/>
    </source>
</evidence>
<proteinExistence type="predicted"/>
<gene>
    <name evidence="1" type="ORF">FIESC28_00752</name>
</gene>
<protein>
    <submittedName>
        <fullName evidence="1">Uncharacterized protein</fullName>
    </submittedName>
</protein>
<sequence>MANTYTITIKNRSQRSQSFLLFQDIPEPATFQLGQVFDNVYQRAAKIVDDAQVTFQISSDVYAIHGTSNKSQDGVVEVKTSDYMEVKLGPNGSRCYLTTENSYGRVSKFEKEDYSTQAEGAFIISSDKTFHYSKPTNMYFGVGAKIPSTGEIIPVQTYKTIPDVIAQVYPRARYYVAFGDYQPGSIVERRALGYVLSIDFSGCEEHNATFILDDEHDYIADPVMYKSNIVWSVAPF</sequence>
<dbReference type="RefSeq" id="XP_031021049.1">
    <property type="nucleotide sequence ID" value="XM_031154903.1"/>
</dbReference>
<evidence type="ECO:0000313" key="2">
    <source>
        <dbReference type="Proteomes" id="UP000253153"/>
    </source>
</evidence>